<feature type="domain" description="RRM" evidence="10">
    <location>
        <begin position="11"/>
        <end position="84"/>
    </location>
</feature>
<evidence type="ECO:0000256" key="3">
    <source>
        <dbReference type="ARBA" id="ARBA00022692"/>
    </source>
</evidence>
<keyword evidence="6 9" id="KW-0472">Membrane</keyword>
<dbReference type="PROSITE" id="PS50102">
    <property type="entry name" value="RRM"/>
    <property type="match status" value="1"/>
</dbReference>
<feature type="transmembrane region" description="Helical" evidence="9">
    <location>
        <begin position="609"/>
        <end position="633"/>
    </location>
</feature>
<evidence type="ECO:0000256" key="5">
    <source>
        <dbReference type="ARBA" id="ARBA00022989"/>
    </source>
</evidence>
<dbReference type="AlphaFoldDB" id="A0A7R8VFP0"/>
<dbReference type="InterPro" id="IPR012677">
    <property type="entry name" value="Nucleotide-bd_a/b_plait_sf"/>
</dbReference>
<evidence type="ECO:0000256" key="9">
    <source>
        <dbReference type="SAM" id="Phobius"/>
    </source>
</evidence>
<evidence type="ECO:0000256" key="6">
    <source>
        <dbReference type="ARBA" id="ARBA00023136"/>
    </source>
</evidence>
<feature type="compositionally biased region" description="Gly residues" evidence="8">
    <location>
        <begin position="89"/>
        <end position="100"/>
    </location>
</feature>
<evidence type="ECO:0000313" key="11">
    <source>
        <dbReference type="EMBL" id="CAD7196918.1"/>
    </source>
</evidence>
<dbReference type="InterPro" id="IPR000504">
    <property type="entry name" value="RRM_dom"/>
</dbReference>
<dbReference type="GO" id="GO:0003723">
    <property type="term" value="F:RNA binding"/>
    <property type="evidence" value="ECO:0007669"/>
    <property type="project" value="UniProtKB-UniRule"/>
</dbReference>
<protein>
    <recommendedName>
        <fullName evidence="10">RRM domain-containing protein</fullName>
    </recommendedName>
</protein>
<feature type="transmembrane region" description="Helical" evidence="9">
    <location>
        <begin position="492"/>
        <end position="509"/>
    </location>
</feature>
<feature type="transmembrane region" description="Helical" evidence="9">
    <location>
        <begin position="215"/>
        <end position="240"/>
    </location>
</feature>
<comment type="subcellular location">
    <subcellularLocation>
        <location evidence="1">Membrane</location>
        <topology evidence="1">Multi-pass membrane protein</topology>
    </subcellularLocation>
</comment>
<dbReference type="SMART" id="SM00360">
    <property type="entry name" value="RRM"/>
    <property type="match status" value="1"/>
</dbReference>
<dbReference type="GO" id="GO:0016020">
    <property type="term" value="C:membrane"/>
    <property type="evidence" value="ECO:0007669"/>
    <property type="project" value="UniProtKB-SubCell"/>
</dbReference>
<evidence type="ECO:0000256" key="2">
    <source>
        <dbReference type="ARBA" id="ARBA00005241"/>
    </source>
</evidence>
<dbReference type="InterPro" id="IPR036259">
    <property type="entry name" value="MFS_trans_sf"/>
</dbReference>
<dbReference type="FunFam" id="3.30.70.330:FF:000899">
    <property type="entry name" value="RNA-binding protein 1"/>
    <property type="match status" value="1"/>
</dbReference>
<feature type="transmembrane region" description="Helical" evidence="9">
    <location>
        <begin position="645"/>
        <end position="665"/>
    </location>
</feature>
<evidence type="ECO:0000259" key="10">
    <source>
        <dbReference type="PROSITE" id="PS50102"/>
    </source>
</evidence>
<dbReference type="EMBL" id="OA565393">
    <property type="protein sequence ID" value="CAD7196918.1"/>
    <property type="molecule type" value="Genomic_DNA"/>
</dbReference>
<feature type="transmembrane region" description="Helical" evidence="9">
    <location>
        <begin position="671"/>
        <end position="691"/>
    </location>
</feature>
<feature type="transmembrane region" description="Helical" evidence="9">
    <location>
        <begin position="252"/>
        <end position="271"/>
    </location>
</feature>
<feature type="region of interest" description="Disordered" evidence="8">
    <location>
        <begin position="78"/>
        <end position="107"/>
    </location>
</feature>
<dbReference type="SUPFAM" id="SSF54928">
    <property type="entry name" value="RNA-binding domain, RBD"/>
    <property type="match status" value="1"/>
</dbReference>
<keyword evidence="5 9" id="KW-1133">Transmembrane helix</keyword>
<comment type="similarity">
    <text evidence="2">Belongs to the major facilitator superfamily. MFSD6 family.</text>
</comment>
<evidence type="ECO:0000256" key="7">
    <source>
        <dbReference type="PROSITE-ProRule" id="PRU00176"/>
    </source>
</evidence>
<evidence type="ECO:0000256" key="4">
    <source>
        <dbReference type="ARBA" id="ARBA00022884"/>
    </source>
</evidence>
<dbReference type="InterPro" id="IPR051717">
    <property type="entry name" value="MFS_MFSD6"/>
</dbReference>
<dbReference type="InterPro" id="IPR035979">
    <property type="entry name" value="RBD_domain_sf"/>
</dbReference>
<feature type="transmembrane region" description="Helical" evidence="9">
    <location>
        <begin position="521"/>
        <end position="542"/>
    </location>
</feature>
<feature type="transmembrane region" description="Helical" evidence="9">
    <location>
        <begin position="730"/>
        <end position="750"/>
    </location>
</feature>
<evidence type="ECO:0000256" key="1">
    <source>
        <dbReference type="ARBA" id="ARBA00004141"/>
    </source>
</evidence>
<dbReference type="CDD" id="cd17335">
    <property type="entry name" value="MFS_MFSD6"/>
    <property type="match status" value="1"/>
</dbReference>
<keyword evidence="3 9" id="KW-0812">Transmembrane</keyword>
<feature type="transmembrane region" description="Helical" evidence="9">
    <location>
        <begin position="451"/>
        <end position="480"/>
    </location>
</feature>
<dbReference type="InterPro" id="IPR024989">
    <property type="entry name" value="MFS_assoc_dom"/>
</dbReference>
<dbReference type="Pfam" id="PF00076">
    <property type="entry name" value="RRM_1"/>
    <property type="match status" value="1"/>
</dbReference>
<dbReference type="PANTHER" id="PTHR16172:SF30">
    <property type="entry name" value="SUGAR BABY, ISOFORM C"/>
    <property type="match status" value="1"/>
</dbReference>
<keyword evidence="4 7" id="KW-0694">RNA-binding</keyword>
<reference evidence="11" key="1">
    <citation type="submission" date="2020-11" db="EMBL/GenBank/DDBJ databases">
        <authorList>
            <person name="Tran Van P."/>
        </authorList>
    </citation>
    <scope>NUCLEOTIDE SEQUENCE</scope>
</reference>
<accession>A0A7R8VFP0</accession>
<dbReference type="SUPFAM" id="SSF103473">
    <property type="entry name" value="MFS general substrate transporter"/>
    <property type="match status" value="1"/>
</dbReference>
<feature type="transmembrane region" description="Helical" evidence="9">
    <location>
        <begin position="563"/>
        <end position="589"/>
    </location>
</feature>
<dbReference type="CDD" id="cd12373">
    <property type="entry name" value="RRM_SRSF3_like"/>
    <property type="match status" value="1"/>
</dbReference>
<dbReference type="Gene3D" id="1.20.1250.20">
    <property type="entry name" value="MFS general substrate transporter like domains"/>
    <property type="match status" value="3"/>
</dbReference>
<dbReference type="PANTHER" id="PTHR16172">
    <property type="entry name" value="MAJOR FACILITATOR SUPERFAMILY DOMAIN-CONTAINING PROTEIN 6-LIKE"/>
    <property type="match status" value="1"/>
</dbReference>
<name>A0A7R8VFP0_TIMDO</name>
<organism evidence="11">
    <name type="scientific">Timema douglasi</name>
    <name type="common">Walking stick</name>
    <dbReference type="NCBI Taxonomy" id="61478"/>
    <lineage>
        <taxon>Eukaryota</taxon>
        <taxon>Metazoa</taxon>
        <taxon>Ecdysozoa</taxon>
        <taxon>Arthropoda</taxon>
        <taxon>Hexapoda</taxon>
        <taxon>Insecta</taxon>
        <taxon>Pterygota</taxon>
        <taxon>Neoptera</taxon>
        <taxon>Polyneoptera</taxon>
        <taxon>Phasmatodea</taxon>
        <taxon>Timematodea</taxon>
        <taxon>Timematoidea</taxon>
        <taxon>Timematidae</taxon>
        <taxon>Timema</taxon>
    </lineage>
</organism>
<sequence>MSRYREWDLSCKLYVGNLGSSASKHEIESAFTKYGPLRNVWVARNPPGFAFVEFEDPRDAEDAVRGLDGTRLCGTRVRVEMSSGRSRRGGGGGGGGGGRRNSGPTSHPRHLLLLRVMSRGHLTTTNQPQQNKSALLYAAPRHLRVLRIIFSPISFTAQTLPHQVSLQKPFTSALTLRFQGQTQLSFNTTSALANYATEAGTSPVMSFLSTYARQLGFSSIIVGTIFTVLPVCGMLAKPIFGAVADHFRLQKTLFVAFQVLTALAFFMVQFVPEIATESQVSLDCDGLTIFKICGQDSLDQCSDDTLSAQIGLKTIVKCEFNCDLRNSSLAEEVCKTWNITKYCRNNEEFFPSTSSVQQVWDSSDFTLHKMGDEFSETLTFTADVPMEHVLWRRLKTNHDVEPASLLASCSPKCWSLFSTAKCDVKCDNEAVNEVITRTTTDDSDVSSLYQFWTFFLLLILSWVGMAVVVSVGDAICFGMLGDKPSQYGRQRLWGAVGWGIFSVLSGALVDKFSQGQVKKNYTSIFYLMLVMISLDFGVSLKLKHSQTTLSTSIMHDICKLLKNVQVVVFMLWCVAVGLSTGLLWQFLFWHLEDLASANEGCEMRAWIKTLQGLVSGVQCFGGELPFLFISGAVLKKIGHAHAMSLVLGAFGIRFLLYSFLYNPWWCLPIELLQGVTFGLFYATMASYASIVAPPGTEATVQGLVGAIFEGVGVSLGSLIGGTLYDQQGGSFTFRMFGIGSLVLCLLHFIIQRLLGKSLNYAIKAKDFDMSARYAAPTDAIHMLEDQQELVTT</sequence>
<feature type="transmembrane region" description="Helical" evidence="9">
    <location>
        <begin position="703"/>
        <end position="724"/>
    </location>
</feature>
<dbReference type="Pfam" id="PF12832">
    <property type="entry name" value="MFS_1_like"/>
    <property type="match status" value="1"/>
</dbReference>
<dbReference type="Gene3D" id="3.30.70.330">
    <property type="match status" value="1"/>
</dbReference>
<evidence type="ECO:0000256" key="8">
    <source>
        <dbReference type="SAM" id="MobiDB-lite"/>
    </source>
</evidence>
<gene>
    <name evidence="11" type="ORF">TDIB3V08_LOCUS3243</name>
</gene>
<proteinExistence type="inferred from homology"/>